<dbReference type="Pfam" id="PF08386">
    <property type="entry name" value="Abhydrolase_4"/>
    <property type="match status" value="1"/>
</dbReference>
<dbReference type="AlphaFoldDB" id="A0A328P5K1"/>
<dbReference type="PANTHER" id="PTHR43798">
    <property type="entry name" value="MONOACYLGLYCEROL LIPASE"/>
    <property type="match status" value="1"/>
</dbReference>
<evidence type="ECO:0008006" key="7">
    <source>
        <dbReference type="Google" id="ProtNLM"/>
    </source>
</evidence>
<dbReference type="GO" id="GO:0008233">
    <property type="term" value="F:peptidase activity"/>
    <property type="evidence" value="ECO:0007669"/>
    <property type="project" value="InterPro"/>
</dbReference>
<dbReference type="EMBL" id="NFZS01000001">
    <property type="protein sequence ID" value="RAO77538.1"/>
    <property type="molecule type" value="Genomic_DNA"/>
</dbReference>
<dbReference type="Gene3D" id="3.40.50.1820">
    <property type="entry name" value="alpha/beta hydrolase"/>
    <property type="match status" value="1"/>
</dbReference>
<dbReference type="InterPro" id="IPR000073">
    <property type="entry name" value="AB_hydrolase_1"/>
</dbReference>
<feature type="domain" description="Peptidase S33 tripeptidyl aminopeptidase-like C-terminal" evidence="4">
    <location>
        <begin position="382"/>
        <end position="471"/>
    </location>
</feature>
<dbReference type="Proteomes" id="UP000248926">
    <property type="component" value="Unassembled WGS sequence"/>
</dbReference>
<dbReference type="SUPFAM" id="SSF53474">
    <property type="entry name" value="alpha/beta-Hydrolases"/>
    <property type="match status" value="1"/>
</dbReference>
<comment type="similarity">
    <text evidence="1">Belongs to the peptidase S33 family.</text>
</comment>
<evidence type="ECO:0000259" key="3">
    <source>
        <dbReference type="Pfam" id="PF00561"/>
    </source>
</evidence>
<dbReference type="InterPro" id="IPR013595">
    <property type="entry name" value="Pept_S33_TAP-like_C"/>
</dbReference>
<name>A0A328P5K1_9GAMM</name>
<protein>
    <recommendedName>
        <fullName evidence="7">Alpha/beta hydrolase</fullName>
    </recommendedName>
</protein>
<sequence>MPLASEMTSADTRAMAHGMAWRLGLLAIVLGLCGGRAAHAATSIELAPCTLPDVARPARCGSLRVPENPDAPHGRQLSIGIAVVPAIERKHDDPIVLLMGGPGESAISAASGYVQQFASLLQDRDLLLVDQRGTGRSGALHCDLAATRDPGVRLKDLFPLDAVEACEQRLRKNADLSQYIYARFADDLEQVRRGLGYGPLNLFAGSYGTRAEQVYLRAYPRSVRTAYVGSVVPVDVATPITMARTAQSALDQLFQDCAADAACSAAFPNFKDEFRDVIAMLDAGTVRVPVPGHDGTWTLHRGRVAEWLRSMLYHPDDAATLPWTIHRAYQGDWSTMADGIVAKESDPDFSFGLLFAITCSEDIPFIREAEVEPQSRGTFLGDDRVRQQQAACRPWPRATLPAGYREPVHSSVPSLFVTGDHDGGTPLWFTPRVMAGFSQAVQVVAKGQGHTDWNPCVATLYEQLVRSGSIARLHPSTCPSVPLPPFKTT</sequence>
<dbReference type="GO" id="GO:0016020">
    <property type="term" value="C:membrane"/>
    <property type="evidence" value="ECO:0007669"/>
    <property type="project" value="TreeGrafter"/>
</dbReference>
<evidence type="ECO:0000313" key="6">
    <source>
        <dbReference type="Proteomes" id="UP000248926"/>
    </source>
</evidence>
<dbReference type="Pfam" id="PF00561">
    <property type="entry name" value="Abhydrolase_1"/>
    <property type="match status" value="1"/>
</dbReference>
<dbReference type="InterPro" id="IPR050266">
    <property type="entry name" value="AB_hydrolase_sf"/>
</dbReference>
<dbReference type="PRINTS" id="PR00793">
    <property type="entry name" value="PROAMNOPTASE"/>
</dbReference>
<dbReference type="PANTHER" id="PTHR43798:SF27">
    <property type="entry name" value="HYDROLASE ALPHA_BETA HYDROLASE FOLD FAMILY"/>
    <property type="match status" value="1"/>
</dbReference>
<dbReference type="OrthoDB" id="4510475at2"/>
<reference evidence="5 6" key="1">
    <citation type="journal article" date="2018" name="Genet. Mol. Biol.">
        <title>The genome sequence of Dyella jiangningensis FCAV SCS01 from a lignocellulose-decomposing microbial consortium metagenome reveals potential for biotechnological applications.</title>
        <authorList>
            <person name="Desiderato J.G."/>
            <person name="Alvarenga D.O."/>
            <person name="Constancio M.T.L."/>
            <person name="Alves L.M.C."/>
            <person name="Varani A.M."/>
        </authorList>
    </citation>
    <scope>NUCLEOTIDE SEQUENCE [LARGE SCALE GENOMIC DNA]</scope>
    <source>
        <strain evidence="5 6">FCAV SCS01</strain>
    </source>
</reference>
<dbReference type="InterPro" id="IPR002410">
    <property type="entry name" value="Peptidase_S33"/>
</dbReference>
<feature type="domain" description="AB hydrolase-1" evidence="3">
    <location>
        <begin position="94"/>
        <end position="227"/>
    </location>
</feature>
<proteinExistence type="inferred from homology"/>
<evidence type="ECO:0000256" key="2">
    <source>
        <dbReference type="ARBA" id="ARBA00022801"/>
    </source>
</evidence>
<organism evidence="5 6">
    <name type="scientific">Dyella jiangningensis</name>
    <dbReference type="NCBI Taxonomy" id="1379159"/>
    <lineage>
        <taxon>Bacteria</taxon>
        <taxon>Pseudomonadati</taxon>
        <taxon>Pseudomonadota</taxon>
        <taxon>Gammaproteobacteria</taxon>
        <taxon>Lysobacterales</taxon>
        <taxon>Rhodanobacteraceae</taxon>
        <taxon>Dyella</taxon>
    </lineage>
</organism>
<evidence type="ECO:0000259" key="4">
    <source>
        <dbReference type="Pfam" id="PF08386"/>
    </source>
</evidence>
<evidence type="ECO:0000313" key="5">
    <source>
        <dbReference type="EMBL" id="RAO77538.1"/>
    </source>
</evidence>
<keyword evidence="6" id="KW-1185">Reference proteome</keyword>
<dbReference type="InterPro" id="IPR029058">
    <property type="entry name" value="AB_hydrolase_fold"/>
</dbReference>
<evidence type="ECO:0000256" key="1">
    <source>
        <dbReference type="ARBA" id="ARBA00010088"/>
    </source>
</evidence>
<keyword evidence="2" id="KW-0378">Hydrolase</keyword>
<gene>
    <name evidence="5" type="ORF">CA260_06605</name>
</gene>
<dbReference type="GO" id="GO:0006508">
    <property type="term" value="P:proteolysis"/>
    <property type="evidence" value="ECO:0007669"/>
    <property type="project" value="InterPro"/>
</dbReference>
<comment type="caution">
    <text evidence="5">The sequence shown here is derived from an EMBL/GenBank/DDBJ whole genome shotgun (WGS) entry which is preliminary data.</text>
</comment>
<accession>A0A328P5K1</accession>
<dbReference type="RefSeq" id="WP_111981565.1">
    <property type="nucleotide sequence ID" value="NZ_NFZS01000001.1"/>
</dbReference>